<reference evidence="2" key="1">
    <citation type="submission" date="2019-03" db="EMBL/GenBank/DDBJ databases">
        <title>Weissella sp. 26KH-42 Genome sequencing.</title>
        <authorList>
            <person name="Heo J."/>
            <person name="Kim S.-J."/>
            <person name="Kim J.-S."/>
            <person name="Hong S.-B."/>
            <person name="Kwon S.-W."/>
        </authorList>
    </citation>
    <scope>NUCLEOTIDE SEQUENCE [LARGE SCALE GENOMIC DNA]</scope>
    <source>
        <strain evidence="2">26KH-42</strain>
    </source>
</reference>
<name>A0A4P6YR17_9LACO</name>
<dbReference type="EMBL" id="CP037940">
    <property type="protein sequence ID" value="QBO35033.1"/>
    <property type="molecule type" value="Genomic_DNA"/>
</dbReference>
<sequence length="145" mass="16519">MAEIVYTGIKVNASKPTRGNFEDDIITLRQLNQVIGHYDRPGQLVSFLDEKGHVGTAHVYEKLENEVTSTQPSYVMIGFSNQSVSQGTIEYIERQFAALDANFSTDARRQTLLEQIKYDQTMINSHQLQITANYDYKRQDIQVNG</sequence>
<evidence type="ECO:0000313" key="2">
    <source>
        <dbReference type="Proteomes" id="UP000292886"/>
    </source>
</evidence>
<dbReference type="Proteomes" id="UP000292886">
    <property type="component" value="Chromosome"/>
</dbReference>
<accession>A0A4P6YR17</accession>
<proteinExistence type="predicted"/>
<gene>
    <name evidence="1" type="ORF">EQG49_00495</name>
</gene>
<evidence type="ECO:0000313" key="1">
    <source>
        <dbReference type="EMBL" id="QBO35033.1"/>
    </source>
</evidence>
<dbReference type="KEGG" id="wei:EQG49_00495"/>
<dbReference type="AlphaFoldDB" id="A0A4P6YR17"/>
<protein>
    <submittedName>
        <fullName evidence="1">Uncharacterized protein</fullName>
    </submittedName>
</protein>
<keyword evidence="2" id="KW-1185">Reference proteome</keyword>
<organism evidence="1 2">
    <name type="scientific">Periweissella cryptocerci</name>
    <dbReference type="NCBI Taxonomy" id="2506420"/>
    <lineage>
        <taxon>Bacteria</taxon>
        <taxon>Bacillati</taxon>
        <taxon>Bacillota</taxon>
        <taxon>Bacilli</taxon>
        <taxon>Lactobacillales</taxon>
        <taxon>Lactobacillaceae</taxon>
        <taxon>Periweissella</taxon>
    </lineage>
</organism>